<name>A0A6N9YQ31_9ACTN</name>
<feature type="compositionally biased region" description="Basic and acidic residues" evidence="1">
    <location>
        <begin position="12"/>
        <end position="23"/>
    </location>
</feature>
<keyword evidence="2" id="KW-1133">Transmembrane helix</keyword>
<gene>
    <name evidence="3" type="ORF">G1H11_17185</name>
</gene>
<comment type="caution">
    <text evidence="3">The sequence shown here is derived from an EMBL/GenBank/DDBJ whole genome shotgun (WGS) entry which is preliminary data.</text>
</comment>
<accession>A0A6N9YQ31</accession>
<feature type="transmembrane region" description="Helical" evidence="2">
    <location>
        <begin position="351"/>
        <end position="371"/>
    </location>
</feature>
<keyword evidence="2" id="KW-0472">Membrane</keyword>
<keyword evidence="4" id="KW-1185">Reference proteome</keyword>
<evidence type="ECO:0000256" key="2">
    <source>
        <dbReference type="SAM" id="Phobius"/>
    </source>
</evidence>
<organism evidence="3 4">
    <name type="scientific">Phytoactinopolyspora alkaliphila</name>
    <dbReference type="NCBI Taxonomy" id="1783498"/>
    <lineage>
        <taxon>Bacteria</taxon>
        <taxon>Bacillati</taxon>
        <taxon>Actinomycetota</taxon>
        <taxon>Actinomycetes</taxon>
        <taxon>Jiangellales</taxon>
        <taxon>Jiangellaceae</taxon>
        <taxon>Phytoactinopolyspora</taxon>
    </lineage>
</organism>
<feature type="transmembrane region" description="Helical" evidence="2">
    <location>
        <begin position="219"/>
        <end position="240"/>
    </location>
</feature>
<reference evidence="3 4" key="1">
    <citation type="submission" date="2020-02" db="EMBL/GenBank/DDBJ databases">
        <authorList>
            <person name="Li X.-J."/>
            <person name="Feng X.-M."/>
        </authorList>
    </citation>
    <scope>NUCLEOTIDE SEQUENCE [LARGE SCALE GENOMIC DNA]</scope>
    <source>
        <strain evidence="3 4">CGMCC 4.7225</strain>
    </source>
</reference>
<feature type="region of interest" description="Disordered" evidence="1">
    <location>
        <begin position="1"/>
        <end position="34"/>
    </location>
</feature>
<dbReference type="AlphaFoldDB" id="A0A6N9YQ31"/>
<proteinExistence type="predicted"/>
<protein>
    <recommendedName>
        <fullName evidence="5">Integral membrane protein</fullName>
    </recommendedName>
</protein>
<dbReference type="EMBL" id="JAAGOB010000009">
    <property type="protein sequence ID" value="NED97040.1"/>
    <property type="molecule type" value="Genomic_DNA"/>
</dbReference>
<feature type="transmembrane region" description="Helical" evidence="2">
    <location>
        <begin position="329"/>
        <end position="345"/>
    </location>
</feature>
<sequence length="383" mass="40463">MPAHAGSPVRGEAYREIPPHDGEDVSGSDPCITTRRRTTERLTTEIIVAADVENLIAEMVDELAERDIGPRDTTALEGLAVPLANGIESWLRERVQAFVGSERFAELWTQLNRRAHDRVVGLMTGNAGQGVVDMTGDTVTLELAPLIAEVKQRLVAAGAGFAARIPEVDAQFVLVEGEQVTRAQRGFAVADRLGSWLSLLALGLIAAGIVVARDRRRALIRAGLGGALAMFALGLVLALARPAYLDALPADVDQAAAAAVFDRGVTFLRSTLRTGLVLGLIVAAAAFLAGPSRQATAARAAVRRAGARLGPERWESIPHITWLRTNRRGVQAVIAIAAALVLVFWDYPGAGVVVAVTIAAGALIAVVELVTTEPGPADTPSRR</sequence>
<feature type="transmembrane region" description="Helical" evidence="2">
    <location>
        <begin position="271"/>
        <end position="289"/>
    </location>
</feature>
<dbReference type="Proteomes" id="UP000469185">
    <property type="component" value="Unassembled WGS sequence"/>
</dbReference>
<evidence type="ECO:0000313" key="4">
    <source>
        <dbReference type="Proteomes" id="UP000469185"/>
    </source>
</evidence>
<evidence type="ECO:0000256" key="1">
    <source>
        <dbReference type="SAM" id="MobiDB-lite"/>
    </source>
</evidence>
<evidence type="ECO:0008006" key="5">
    <source>
        <dbReference type="Google" id="ProtNLM"/>
    </source>
</evidence>
<feature type="transmembrane region" description="Helical" evidence="2">
    <location>
        <begin position="193"/>
        <end position="212"/>
    </location>
</feature>
<evidence type="ECO:0000313" key="3">
    <source>
        <dbReference type="EMBL" id="NED97040.1"/>
    </source>
</evidence>
<keyword evidence="2" id="KW-0812">Transmembrane</keyword>
<dbReference type="RefSeq" id="WP_163819818.1">
    <property type="nucleotide sequence ID" value="NZ_JAAGOB010000009.1"/>
</dbReference>